<comment type="caution">
    <text evidence="1">The sequence shown here is derived from an EMBL/GenBank/DDBJ whole genome shotgun (WGS) entry which is preliminary data.</text>
</comment>
<evidence type="ECO:0000313" key="1">
    <source>
        <dbReference type="EMBL" id="RJF96988.1"/>
    </source>
</evidence>
<dbReference type="EMBL" id="QYUN01000003">
    <property type="protein sequence ID" value="RJF96988.1"/>
    <property type="molecule type" value="Genomic_DNA"/>
</dbReference>
<sequence>MKWLPAPHPAMHCSHAAVPERNSERIAKEELLSRYPMKKLWIVLIVTVLSGCATGPGPVDPKTGMTQAQRNLCEATRSFEPYRPGQCGGA</sequence>
<proteinExistence type="predicted"/>
<dbReference type="Proteomes" id="UP000285190">
    <property type="component" value="Unassembled WGS sequence"/>
</dbReference>
<accession>A0A418WWF6</accession>
<evidence type="ECO:0000313" key="2">
    <source>
        <dbReference type="Proteomes" id="UP000285190"/>
    </source>
</evidence>
<name>A0A418WWF6_9BURK</name>
<protein>
    <submittedName>
        <fullName evidence="1">Uncharacterized protein</fullName>
    </submittedName>
</protein>
<reference evidence="1 2" key="1">
    <citation type="submission" date="2018-09" db="EMBL/GenBank/DDBJ databases">
        <authorList>
            <person name="Zhu H."/>
        </authorList>
    </citation>
    <scope>NUCLEOTIDE SEQUENCE [LARGE SCALE GENOMIC DNA]</scope>
    <source>
        <strain evidence="1 2">K2R10-39</strain>
    </source>
</reference>
<organism evidence="1 2">
    <name type="scientific">Noviherbaspirillum cavernae</name>
    <dbReference type="NCBI Taxonomy" id="2320862"/>
    <lineage>
        <taxon>Bacteria</taxon>
        <taxon>Pseudomonadati</taxon>
        <taxon>Pseudomonadota</taxon>
        <taxon>Betaproteobacteria</taxon>
        <taxon>Burkholderiales</taxon>
        <taxon>Oxalobacteraceae</taxon>
        <taxon>Noviherbaspirillum</taxon>
    </lineage>
</organism>
<keyword evidence="2" id="KW-1185">Reference proteome</keyword>
<gene>
    <name evidence="1" type="ORF">D3870_21790</name>
</gene>
<dbReference type="AlphaFoldDB" id="A0A418WWF6"/>